<name>A0A841JF71_9SPHI</name>
<evidence type="ECO:0000256" key="5">
    <source>
        <dbReference type="ARBA" id="ARBA00023237"/>
    </source>
</evidence>
<feature type="domain" description="SusD-like N-terminal" evidence="7">
    <location>
        <begin position="94"/>
        <end position="221"/>
    </location>
</feature>
<dbReference type="EMBL" id="JACHCA010000002">
    <property type="protein sequence ID" value="MBB6126721.1"/>
    <property type="molecule type" value="Genomic_DNA"/>
</dbReference>
<organism evidence="8 9">
    <name type="scientific">Mucilaginibacter lappiensis</name>
    <dbReference type="NCBI Taxonomy" id="354630"/>
    <lineage>
        <taxon>Bacteria</taxon>
        <taxon>Pseudomonadati</taxon>
        <taxon>Bacteroidota</taxon>
        <taxon>Sphingobacteriia</taxon>
        <taxon>Sphingobacteriales</taxon>
        <taxon>Sphingobacteriaceae</taxon>
        <taxon>Mucilaginibacter</taxon>
    </lineage>
</organism>
<accession>A0A841JF71</accession>
<keyword evidence="5" id="KW-0998">Cell outer membrane</keyword>
<dbReference type="InterPro" id="IPR011990">
    <property type="entry name" value="TPR-like_helical_dom_sf"/>
</dbReference>
<dbReference type="CDD" id="cd08977">
    <property type="entry name" value="SusD"/>
    <property type="match status" value="1"/>
</dbReference>
<dbReference type="Pfam" id="PF07980">
    <property type="entry name" value="SusD_RagB"/>
    <property type="match status" value="1"/>
</dbReference>
<sequence>MKTRYSITVALFLAATVFSCKKQLVENPKGNLTPVNYLKTQADLDAAVASIYAKYAVDGAYAFTNKSTSYFGADDLTTDPGLNKGDMRAFDQLNGSSTNTSMLAQWNGPWTAIYQANNVITNYAQVNSTDDLKRKAAGQAYFLRAWGYYNLVRTFGGVPLVDKLISVNDRPPRASVNDIYNLIVSDLKIAKSWLPVNYGDTKQIGRANQMAARAMLADVYLTMAGWPLKQTANYALAASEADTVIRNGNYNLVSSYASVFTTNNNSESIFGLQFNVGGGSPNRTYGASSVPLDEVAADGSSGWDDYYPEINFFLNAPKCDRTDATFYTTLKLRQGSGSNITFKLVPWNSSETHAGHPYYKKFRAALGDGVVETATTLQSINPSTNKTTDIIRYPLVLLDYAEAQAMSSGGPSAAAYSAINQVRTRAGLPNLQPGLSATDFQKAVVNERAYEFAGEFGIRWFDIVRLQLLPEVIAARASNENPINFTGDITQRYLAPIPQNDMYINSSWTQNPGY</sequence>
<comment type="subcellular location">
    <subcellularLocation>
        <location evidence="1">Cell outer membrane</location>
    </subcellularLocation>
</comment>
<keyword evidence="4" id="KW-0472">Membrane</keyword>
<gene>
    <name evidence="8" type="ORF">HDF22_000826</name>
</gene>
<evidence type="ECO:0000256" key="1">
    <source>
        <dbReference type="ARBA" id="ARBA00004442"/>
    </source>
</evidence>
<feature type="domain" description="RagB/SusD" evidence="6">
    <location>
        <begin position="355"/>
        <end position="514"/>
    </location>
</feature>
<evidence type="ECO:0000256" key="4">
    <source>
        <dbReference type="ARBA" id="ARBA00023136"/>
    </source>
</evidence>
<dbReference type="Pfam" id="PF14322">
    <property type="entry name" value="SusD-like_3"/>
    <property type="match status" value="1"/>
</dbReference>
<dbReference type="Proteomes" id="UP000548326">
    <property type="component" value="Unassembled WGS sequence"/>
</dbReference>
<dbReference type="InterPro" id="IPR033985">
    <property type="entry name" value="SusD-like_N"/>
</dbReference>
<reference evidence="8 9" key="1">
    <citation type="submission" date="2020-08" db="EMBL/GenBank/DDBJ databases">
        <title>Genomic Encyclopedia of Type Strains, Phase IV (KMG-V): Genome sequencing to study the core and pangenomes of soil and plant-associated prokaryotes.</title>
        <authorList>
            <person name="Whitman W."/>
        </authorList>
    </citation>
    <scope>NUCLEOTIDE SEQUENCE [LARGE SCALE GENOMIC DNA]</scope>
    <source>
        <strain evidence="8 9">MP601</strain>
    </source>
</reference>
<evidence type="ECO:0000259" key="6">
    <source>
        <dbReference type="Pfam" id="PF07980"/>
    </source>
</evidence>
<evidence type="ECO:0000313" key="8">
    <source>
        <dbReference type="EMBL" id="MBB6126721.1"/>
    </source>
</evidence>
<evidence type="ECO:0000313" key="9">
    <source>
        <dbReference type="Proteomes" id="UP000548326"/>
    </source>
</evidence>
<evidence type="ECO:0008006" key="10">
    <source>
        <dbReference type="Google" id="ProtNLM"/>
    </source>
</evidence>
<dbReference type="SUPFAM" id="SSF48452">
    <property type="entry name" value="TPR-like"/>
    <property type="match status" value="1"/>
</dbReference>
<dbReference type="GO" id="GO:0009279">
    <property type="term" value="C:cell outer membrane"/>
    <property type="evidence" value="ECO:0007669"/>
    <property type="project" value="UniProtKB-SubCell"/>
</dbReference>
<keyword evidence="3" id="KW-0732">Signal</keyword>
<evidence type="ECO:0000259" key="7">
    <source>
        <dbReference type="Pfam" id="PF14322"/>
    </source>
</evidence>
<dbReference type="RefSeq" id="WP_183585811.1">
    <property type="nucleotide sequence ID" value="NZ_JACHCA010000002.1"/>
</dbReference>
<evidence type="ECO:0000256" key="2">
    <source>
        <dbReference type="ARBA" id="ARBA00006275"/>
    </source>
</evidence>
<comment type="caution">
    <text evidence="8">The sequence shown here is derived from an EMBL/GenBank/DDBJ whole genome shotgun (WGS) entry which is preliminary data.</text>
</comment>
<dbReference type="AlphaFoldDB" id="A0A841JF71"/>
<dbReference type="PROSITE" id="PS51257">
    <property type="entry name" value="PROKAR_LIPOPROTEIN"/>
    <property type="match status" value="1"/>
</dbReference>
<comment type="similarity">
    <text evidence="2">Belongs to the SusD family.</text>
</comment>
<dbReference type="Gene3D" id="1.25.40.390">
    <property type="match status" value="1"/>
</dbReference>
<protein>
    <recommendedName>
        <fullName evidence="10">Starch-binding associating with outer membrane</fullName>
    </recommendedName>
</protein>
<proteinExistence type="inferred from homology"/>
<dbReference type="InterPro" id="IPR012944">
    <property type="entry name" value="SusD_RagB_dom"/>
</dbReference>
<evidence type="ECO:0000256" key="3">
    <source>
        <dbReference type="ARBA" id="ARBA00022729"/>
    </source>
</evidence>